<feature type="region of interest" description="Disordered" evidence="1">
    <location>
        <begin position="31"/>
        <end position="51"/>
    </location>
</feature>
<dbReference type="Pfam" id="PF01872">
    <property type="entry name" value="RibD_C"/>
    <property type="match status" value="1"/>
</dbReference>
<dbReference type="SUPFAM" id="SSF53597">
    <property type="entry name" value="Dihydrofolate reductase-like"/>
    <property type="match status" value="1"/>
</dbReference>
<dbReference type="EMBL" id="JBBIAA010000043">
    <property type="protein sequence ID" value="MEJ5946953.1"/>
    <property type="molecule type" value="Genomic_DNA"/>
</dbReference>
<evidence type="ECO:0000259" key="2">
    <source>
        <dbReference type="Pfam" id="PF01872"/>
    </source>
</evidence>
<proteinExistence type="predicted"/>
<reference evidence="3 4" key="1">
    <citation type="journal article" date="2017" name="Int. J. Syst. Evol. Microbiol.">
        <title>Pseudokineococcus basanitobsidens sp. nov., isolated from volcanic rock.</title>
        <authorList>
            <person name="Lee D.W."/>
            <person name="Park M.Y."/>
            <person name="Kim J.J."/>
            <person name="Kim B.S."/>
        </authorList>
    </citation>
    <scope>NUCLEOTIDE SEQUENCE [LARGE SCALE GENOMIC DNA]</scope>
    <source>
        <strain evidence="3 4">DSM 103726</strain>
    </source>
</reference>
<evidence type="ECO:0000313" key="3">
    <source>
        <dbReference type="EMBL" id="MEJ5946953.1"/>
    </source>
</evidence>
<evidence type="ECO:0000313" key="4">
    <source>
        <dbReference type="Proteomes" id="UP001387100"/>
    </source>
</evidence>
<dbReference type="InterPro" id="IPR024072">
    <property type="entry name" value="DHFR-like_dom_sf"/>
</dbReference>
<dbReference type="InterPro" id="IPR050765">
    <property type="entry name" value="Riboflavin_Biosynth_HTPR"/>
</dbReference>
<protein>
    <submittedName>
        <fullName evidence="3">Dihydrofolate reductase family protein</fullName>
    </submittedName>
</protein>
<evidence type="ECO:0000256" key="1">
    <source>
        <dbReference type="SAM" id="MobiDB-lite"/>
    </source>
</evidence>
<dbReference type="Proteomes" id="UP001387100">
    <property type="component" value="Unassembled WGS sequence"/>
</dbReference>
<organism evidence="3 4">
    <name type="scientific">Pseudokineococcus basanitobsidens</name>
    <dbReference type="NCBI Taxonomy" id="1926649"/>
    <lineage>
        <taxon>Bacteria</taxon>
        <taxon>Bacillati</taxon>
        <taxon>Actinomycetota</taxon>
        <taxon>Actinomycetes</taxon>
        <taxon>Kineosporiales</taxon>
        <taxon>Kineosporiaceae</taxon>
        <taxon>Pseudokineococcus</taxon>
    </lineage>
</organism>
<dbReference type="PANTHER" id="PTHR38011:SF11">
    <property type="entry name" value="2,5-DIAMINO-6-RIBOSYLAMINO-4(3H)-PYRIMIDINONE 5'-PHOSPHATE REDUCTASE"/>
    <property type="match status" value="1"/>
</dbReference>
<dbReference type="PANTHER" id="PTHR38011">
    <property type="entry name" value="DIHYDROFOLATE REDUCTASE FAMILY PROTEIN (AFU_ORTHOLOGUE AFUA_8G06820)"/>
    <property type="match status" value="1"/>
</dbReference>
<gene>
    <name evidence="3" type="ORF">WDZ17_16790</name>
</gene>
<dbReference type="Gene3D" id="3.40.430.10">
    <property type="entry name" value="Dihydrofolate Reductase, subunit A"/>
    <property type="match status" value="1"/>
</dbReference>
<keyword evidence="4" id="KW-1185">Reference proteome</keyword>
<dbReference type="InterPro" id="IPR002734">
    <property type="entry name" value="RibDG_C"/>
</dbReference>
<name>A0ABU8RPV1_9ACTN</name>
<comment type="caution">
    <text evidence="3">The sequence shown here is derived from an EMBL/GenBank/DDBJ whole genome shotgun (WGS) entry which is preliminary data.</text>
</comment>
<dbReference type="RefSeq" id="WP_339576326.1">
    <property type="nucleotide sequence ID" value="NZ_JBBIAA010000043.1"/>
</dbReference>
<feature type="domain" description="Bacterial bifunctional deaminase-reductase C-terminal" evidence="2">
    <location>
        <begin position="11"/>
        <end position="180"/>
    </location>
</feature>
<sequence length="194" mass="21585">MTTPRTWRASVFIATSIDGYIALPDGDIDWLTDPPHEPRHVPSQPGEHPPPDYEQFTAGISHLVMGRGTYDKVLTFDSWPYEAFRVLVLSTTLPDGDDPRITVVRSTTDAQQLLDDDRATGVYVDGGQVLTDFLRHGLVDELTITRAPVILGQGLPLFHDLPEQVRLVHRGTASLGAGMVSTRYDVTRDDQHER</sequence>
<accession>A0ABU8RPV1</accession>